<dbReference type="GO" id="GO:0005886">
    <property type="term" value="C:plasma membrane"/>
    <property type="evidence" value="ECO:0007669"/>
    <property type="project" value="TreeGrafter"/>
</dbReference>
<dbReference type="InterPro" id="IPR011701">
    <property type="entry name" value="MFS"/>
</dbReference>
<accession>A3LZ26</accession>
<protein>
    <submittedName>
        <fullName evidence="7">Multidrug resistance protein 6 benomyl/methotrexate resistance protein</fullName>
    </submittedName>
</protein>
<dbReference type="CDD" id="cd17323">
    <property type="entry name" value="MFS_Tpo1_MDR_like"/>
    <property type="match status" value="1"/>
</dbReference>
<evidence type="ECO:0000313" key="8">
    <source>
        <dbReference type="Proteomes" id="UP000002258"/>
    </source>
</evidence>
<dbReference type="Proteomes" id="UP000002258">
    <property type="component" value="Chromosome 7"/>
</dbReference>
<dbReference type="FunFam" id="1.20.1250.20:FF:000011">
    <property type="entry name" value="MFS multidrug transporter, putative"/>
    <property type="match status" value="1"/>
</dbReference>
<evidence type="ECO:0000313" key="7">
    <source>
        <dbReference type="EMBL" id="ABN68083.2"/>
    </source>
</evidence>
<dbReference type="OrthoDB" id="3357846at2759"/>
<keyword evidence="2 5" id="KW-0812">Transmembrane</keyword>
<keyword evidence="3 5" id="KW-1133">Transmembrane helix</keyword>
<organism evidence="7 8">
    <name type="scientific">Scheffersomyces stipitis (strain ATCC 58785 / CBS 6054 / NBRC 10063 / NRRL Y-11545)</name>
    <name type="common">Yeast</name>
    <name type="synonym">Pichia stipitis</name>
    <dbReference type="NCBI Taxonomy" id="322104"/>
    <lineage>
        <taxon>Eukaryota</taxon>
        <taxon>Fungi</taxon>
        <taxon>Dikarya</taxon>
        <taxon>Ascomycota</taxon>
        <taxon>Saccharomycotina</taxon>
        <taxon>Pichiomycetes</taxon>
        <taxon>Debaryomycetaceae</taxon>
        <taxon>Scheffersomyces</taxon>
    </lineage>
</organism>
<dbReference type="eggNOG" id="KOG0255">
    <property type="taxonomic scope" value="Eukaryota"/>
</dbReference>
<dbReference type="PROSITE" id="PS50850">
    <property type="entry name" value="MFS"/>
    <property type="match status" value="1"/>
</dbReference>
<dbReference type="SUPFAM" id="SSF103473">
    <property type="entry name" value="MFS general substrate transporter"/>
    <property type="match status" value="1"/>
</dbReference>
<dbReference type="STRING" id="322104.A3LZ26"/>
<dbReference type="PANTHER" id="PTHR23502:SF23">
    <property type="entry name" value="FLUCONAZOLE RESISTANCE PROTEIN 1"/>
    <property type="match status" value="1"/>
</dbReference>
<dbReference type="PANTHER" id="PTHR23502">
    <property type="entry name" value="MAJOR FACILITATOR SUPERFAMILY"/>
    <property type="match status" value="1"/>
</dbReference>
<proteinExistence type="predicted"/>
<dbReference type="InterPro" id="IPR036259">
    <property type="entry name" value="MFS_trans_sf"/>
</dbReference>
<name>A3LZ26_PICST</name>
<keyword evidence="8" id="KW-1185">Reference proteome</keyword>
<evidence type="ECO:0000256" key="5">
    <source>
        <dbReference type="SAM" id="Phobius"/>
    </source>
</evidence>
<feature type="transmembrane region" description="Helical" evidence="5">
    <location>
        <begin position="132"/>
        <end position="155"/>
    </location>
</feature>
<dbReference type="Gene3D" id="1.20.1250.20">
    <property type="entry name" value="MFS general substrate transporter like domains"/>
    <property type="match status" value="1"/>
</dbReference>
<dbReference type="RefSeq" id="XP_001386112.2">
    <property type="nucleotide sequence ID" value="XM_001386075.1"/>
</dbReference>
<keyword evidence="4 5" id="KW-0472">Membrane</keyword>
<evidence type="ECO:0000256" key="3">
    <source>
        <dbReference type="ARBA" id="ARBA00022989"/>
    </source>
</evidence>
<dbReference type="HOGENOM" id="CLU_008455_11_1_1"/>
<gene>
    <name evidence="7" type="primary">MDR16</name>
    <name evidence="7" type="ORF">PICST_63750</name>
</gene>
<comment type="subcellular location">
    <subcellularLocation>
        <location evidence="1">Membrane</location>
        <topology evidence="1">Multi-pass membrane protein</topology>
    </subcellularLocation>
</comment>
<dbReference type="KEGG" id="pic:PICST_63750"/>
<feature type="transmembrane region" description="Helical" evidence="5">
    <location>
        <begin position="257"/>
        <end position="278"/>
    </location>
</feature>
<feature type="transmembrane region" description="Helical" evidence="5">
    <location>
        <begin position="228"/>
        <end position="251"/>
    </location>
</feature>
<evidence type="ECO:0000259" key="6">
    <source>
        <dbReference type="PROSITE" id="PS50850"/>
    </source>
</evidence>
<feature type="domain" description="Major facilitator superfamily (MFS) profile" evidence="6">
    <location>
        <begin position="99"/>
        <end position="539"/>
    </location>
</feature>
<sequence>MHYRFIRDSFFGRVVYHLSGHQFFSHKEESSDYIVPEIYLKGTEGANFSKEENELNSIVSNSLSSQSEQTILAADRIIVDWDGEDDPENPVNWPLYQKAFFIFEIAFLTVSVYMGAALYTPGLEQIMEEFHISQVVATLPLTFFVIGYGIGPMVLSPLSENAAVGRTSIYIITLFVYFILQIPTALSKDIASLTVLRFISGIFASPCLATGGASIAEVLTDPYAPVGLACWAIAGFCGPSLGPFIGSVLVVKGGWRWAFWFQCIATGVCLLVLTFFLPESYGSTLLYRKAKRLRRVTGNENITSEGEIENSKLTLRELVVETLWRPIEISILEPVVLLIHMHIAMVYSILYLWFEAFPIVFMETKGFTLIELGMTYLSINVGSFLGAAIYVPIVLHAYTKKVLNNETIVPEVFIPLAIVGSVCMPVGVFIFGWTSVKEFPWVAPLIGAAIFTIGAFFIFQTLFNYMGMSFKKYLASAFAGNDLFRSVIAGVFPLFGRPLFENLKTDKYPVGWGSSILGFITLGMVAIPVLFYLNGPKLRARSKYSSL</sequence>
<evidence type="ECO:0000256" key="1">
    <source>
        <dbReference type="ARBA" id="ARBA00004141"/>
    </source>
</evidence>
<dbReference type="Pfam" id="PF07690">
    <property type="entry name" value="MFS_1"/>
    <property type="match status" value="1"/>
</dbReference>
<dbReference type="GeneID" id="4840485"/>
<dbReference type="FunCoup" id="A3LZ26">
    <property type="interactions" value="12"/>
</dbReference>
<dbReference type="GO" id="GO:1990961">
    <property type="term" value="P:xenobiotic detoxification by transmembrane export across the plasma membrane"/>
    <property type="evidence" value="ECO:0007669"/>
    <property type="project" value="TreeGrafter"/>
</dbReference>
<dbReference type="OMA" id="WFESFAI"/>
<dbReference type="InParanoid" id="A3LZ26"/>
<feature type="transmembrane region" description="Helical" evidence="5">
    <location>
        <begin position="167"/>
        <end position="186"/>
    </location>
</feature>
<evidence type="ECO:0000256" key="4">
    <source>
        <dbReference type="ARBA" id="ARBA00023136"/>
    </source>
</evidence>
<reference evidence="7 8" key="1">
    <citation type="journal article" date="2007" name="Nat. Biotechnol.">
        <title>Genome sequence of the lignocellulose-bioconverting and xylose-fermenting yeast Pichia stipitis.</title>
        <authorList>
            <person name="Jeffries T.W."/>
            <person name="Grigoriev I.V."/>
            <person name="Grimwood J."/>
            <person name="Laplaza J.M."/>
            <person name="Aerts A."/>
            <person name="Salamov A."/>
            <person name="Schmutz J."/>
            <person name="Lindquist E."/>
            <person name="Dehal P."/>
            <person name="Shapiro H."/>
            <person name="Jin Y.S."/>
            <person name="Passoth V."/>
            <person name="Richardson P.M."/>
        </authorList>
    </citation>
    <scope>NUCLEOTIDE SEQUENCE [LARGE SCALE GENOMIC DNA]</scope>
    <source>
        <strain evidence="8">ATCC 58785 / CBS 6054 / NBRC 10063 / NRRL Y-11545</strain>
    </source>
</reference>
<feature type="transmembrane region" description="Helical" evidence="5">
    <location>
        <begin position="335"/>
        <end position="354"/>
    </location>
</feature>
<dbReference type="AlphaFoldDB" id="A3LZ26"/>
<dbReference type="EMBL" id="CP000501">
    <property type="protein sequence ID" value="ABN68083.2"/>
    <property type="molecule type" value="Genomic_DNA"/>
</dbReference>
<feature type="transmembrane region" description="Helical" evidence="5">
    <location>
        <begin position="407"/>
        <end position="433"/>
    </location>
</feature>
<dbReference type="InterPro" id="IPR020846">
    <property type="entry name" value="MFS_dom"/>
</dbReference>
<feature type="transmembrane region" description="Helical" evidence="5">
    <location>
        <begin position="99"/>
        <end position="120"/>
    </location>
</feature>
<feature type="transmembrane region" description="Helical" evidence="5">
    <location>
        <begin position="374"/>
        <end position="395"/>
    </location>
</feature>
<feature type="transmembrane region" description="Helical" evidence="5">
    <location>
        <begin position="198"/>
        <end position="216"/>
    </location>
</feature>
<feature type="transmembrane region" description="Helical" evidence="5">
    <location>
        <begin position="483"/>
        <end position="500"/>
    </location>
</feature>
<evidence type="ECO:0000256" key="2">
    <source>
        <dbReference type="ARBA" id="ARBA00022692"/>
    </source>
</evidence>
<feature type="transmembrane region" description="Helical" evidence="5">
    <location>
        <begin position="512"/>
        <end position="533"/>
    </location>
</feature>
<feature type="transmembrane region" description="Helical" evidence="5">
    <location>
        <begin position="439"/>
        <end position="463"/>
    </location>
</feature>
<dbReference type="GO" id="GO:0015244">
    <property type="term" value="F:fluconazole transmembrane transporter activity"/>
    <property type="evidence" value="ECO:0007669"/>
    <property type="project" value="TreeGrafter"/>
</dbReference>